<name>A0A2J6PZJ0_9HELO</name>
<evidence type="ECO:0000313" key="4">
    <source>
        <dbReference type="Proteomes" id="UP000235672"/>
    </source>
</evidence>
<dbReference type="Proteomes" id="UP000235672">
    <property type="component" value="Unassembled WGS sequence"/>
</dbReference>
<dbReference type="OrthoDB" id="5341582at2759"/>
<dbReference type="EMBL" id="KZ613489">
    <property type="protein sequence ID" value="PMD19457.1"/>
    <property type="molecule type" value="Genomic_DNA"/>
</dbReference>
<feature type="transmembrane region" description="Helical" evidence="1">
    <location>
        <begin position="266"/>
        <end position="287"/>
    </location>
</feature>
<evidence type="ECO:0000259" key="2">
    <source>
        <dbReference type="Pfam" id="PF20237"/>
    </source>
</evidence>
<keyword evidence="4" id="KW-1185">Reference proteome</keyword>
<reference evidence="3 4" key="1">
    <citation type="submission" date="2016-05" db="EMBL/GenBank/DDBJ databases">
        <title>A degradative enzymes factory behind the ericoid mycorrhizal symbiosis.</title>
        <authorList>
            <consortium name="DOE Joint Genome Institute"/>
            <person name="Martino E."/>
            <person name="Morin E."/>
            <person name="Grelet G."/>
            <person name="Kuo A."/>
            <person name="Kohler A."/>
            <person name="Daghino S."/>
            <person name="Barry K."/>
            <person name="Choi C."/>
            <person name="Cichocki N."/>
            <person name="Clum A."/>
            <person name="Copeland A."/>
            <person name="Hainaut M."/>
            <person name="Haridas S."/>
            <person name="Labutti K."/>
            <person name="Lindquist E."/>
            <person name="Lipzen A."/>
            <person name="Khouja H.-R."/>
            <person name="Murat C."/>
            <person name="Ohm R."/>
            <person name="Olson A."/>
            <person name="Spatafora J."/>
            <person name="Veneault-Fourrey C."/>
            <person name="Henrissat B."/>
            <person name="Grigoriev I."/>
            <person name="Martin F."/>
            <person name="Perotto S."/>
        </authorList>
    </citation>
    <scope>NUCLEOTIDE SEQUENCE [LARGE SCALE GENOMIC DNA]</scope>
    <source>
        <strain evidence="3 4">UAMH 7357</strain>
    </source>
</reference>
<evidence type="ECO:0000256" key="1">
    <source>
        <dbReference type="SAM" id="Phobius"/>
    </source>
</evidence>
<protein>
    <recommendedName>
        <fullName evidence="2">DUF6594 domain-containing protein</fullName>
    </recommendedName>
</protein>
<sequence length="290" mass="32277">MKVSGPCLPFWKAPVSTTKEKTTNSSKVIEDFRPGYPRFSALLSAQPSFFVCRRFDRLRARVLLLKQDKLSLLEQQLDEIDENEKCAIFLGKSRCDSNADRAAILAEIEDRLGDYGTFQYPKYDLVERTSRTFSLGDARDGDITSLRNWLDGTGCLAREERAYLATNRSELVSLAPVADNATLQLETWDRSQEISTDSNVFIYSGSVIRRMARGLLLSLITLLLILPVVICTAIQTTSIRIVVVVLSTLVYLLLLSILTKCKTMELIVATATYSAVLIVFVSGTSGIKGQ</sequence>
<keyword evidence="1" id="KW-0812">Transmembrane</keyword>
<dbReference type="STRING" id="1745343.A0A2J6PZJ0"/>
<feature type="transmembrane region" description="Helical" evidence="1">
    <location>
        <begin position="241"/>
        <end position="259"/>
    </location>
</feature>
<proteinExistence type="predicted"/>
<dbReference type="InterPro" id="IPR046529">
    <property type="entry name" value="DUF6594"/>
</dbReference>
<keyword evidence="1" id="KW-1133">Transmembrane helix</keyword>
<accession>A0A2J6PZJ0</accession>
<dbReference type="PANTHER" id="PTHR34502">
    <property type="entry name" value="DUF6594 DOMAIN-CONTAINING PROTEIN-RELATED"/>
    <property type="match status" value="1"/>
</dbReference>
<gene>
    <name evidence="3" type="ORF">NA56DRAFT_705633</name>
</gene>
<dbReference type="AlphaFoldDB" id="A0A2J6PZJ0"/>
<dbReference type="Pfam" id="PF20237">
    <property type="entry name" value="DUF6594"/>
    <property type="match status" value="1"/>
</dbReference>
<dbReference type="PANTHER" id="PTHR34502:SF3">
    <property type="entry name" value="DUF6594 DOMAIN-CONTAINING PROTEIN"/>
    <property type="match status" value="1"/>
</dbReference>
<keyword evidence="1" id="KW-0472">Membrane</keyword>
<evidence type="ECO:0000313" key="3">
    <source>
        <dbReference type="EMBL" id="PMD19457.1"/>
    </source>
</evidence>
<organism evidence="3 4">
    <name type="scientific">Hyaloscypha hepaticicola</name>
    <dbReference type="NCBI Taxonomy" id="2082293"/>
    <lineage>
        <taxon>Eukaryota</taxon>
        <taxon>Fungi</taxon>
        <taxon>Dikarya</taxon>
        <taxon>Ascomycota</taxon>
        <taxon>Pezizomycotina</taxon>
        <taxon>Leotiomycetes</taxon>
        <taxon>Helotiales</taxon>
        <taxon>Hyaloscyphaceae</taxon>
        <taxon>Hyaloscypha</taxon>
    </lineage>
</organism>
<feature type="domain" description="DUF6594" evidence="2">
    <location>
        <begin position="36"/>
        <end position="277"/>
    </location>
</feature>
<feature type="transmembrane region" description="Helical" evidence="1">
    <location>
        <begin position="215"/>
        <end position="235"/>
    </location>
</feature>